<keyword evidence="2" id="KW-0813">Transport</keyword>
<dbReference type="CDD" id="cd00400">
    <property type="entry name" value="Voltage_gated_ClC"/>
    <property type="match status" value="1"/>
</dbReference>
<evidence type="ECO:0000256" key="5">
    <source>
        <dbReference type="ARBA" id="ARBA00023065"/>
    </source>
</evidence>
<feature type="transmembrane region" description="Helical" evidence="11">
    <location>
        <begin position="179"/>
        <end position="203"/>
    </location>
</feature>
<keyword evidence="3 11" id="KW-0812">Transmembrane</keyword>
<dbReference type="PANTHER" id="PTHR43427">
    <property type="entry name" value="CHLORIDE CHANNEL PROTEIN CLC-E"/>
    <property type="match status" value="1"/>
</dbReference>
<feature type="transmembrane region" description="Helical" evidence="11">
    <location>
        <begin position="289"/>
        <end position="308"/>
    </location>
</feature>
<feature type="transmembrane region" description="Helical" evidence="11">
    <location>
        <begin position="82"/>
        <end position="105"/>
    </location>
</feature>
<feature type="domain" description="CBS" evidence="12">
    <location>
        <begin position="466"/>
        <end position="532"/>
    </location>
</feature>
<keyword evidence="5" id="KW-0406">Ion transport</keyword>
<keyword evidence="9" id="KW-0407">Ion channel</keyword>
<dbReference type="FunFam" id="1.10.3080.10:FF:000018">
    <property type="entry name" value="Chloride transporter, ClC family"/>
    <property type="match status" value="1"/>
</dbReference>
<dbReference type="Pfam" id="PF00571">
    <property type="entry name" value="CBS"/>
    <property type="match status" value="2"/>
</dbReference>
<keyword evidence="10" id="KW-0129">CBS domain</keyword>
<dbReference type="PRINTS" id="PR00762">
    <property type="entry name" value="CLCHANNEL"/>
</dbReference>
<evidence type="ECO:0000256" key="4">
    <source>
        <dbReference type="ARBA" id="ARBA00022989"/>
    </source>
</evidence>
<dbReference type="SMART" id="SM00116">
    <property type="entry name" value="CBS"/>
    <property type="match status" value="2"/>
</dbReference>
<accession>A0A7C3SK43</accession>
<feature type="transmembrane region" description="Helical" evidence="11">
    <location>
        <begin position="355"/>
        <end position="375"/>
    </location>
</feature>
<dbReference type="AlphaFoldDB" id="A0A7C3SK43"/>
<evidence type="ECO:0000256" key="1">
    <source>
        <dbReference type="ARBA" id="ARBA00004141"/>
    </source>
</evidence>
<keyword evidence="7" id="KW-0869">Chloride channel</keyword>
<feature type="transmembrane region" description="Helical" evidence="11">
    <location>
        <begin position="255"/>
        <end position="277"/>
    </location>
</feature>
<reference evidence="13" key="1">
    <citation type="journal article" date="2020" name="mSystems">
        <title>Genome- and Community-Level Interaction Insights into Carbon Utilization and Element Cycling Functions of Hydrothermarchaeota in Hydrothermal Sediment.</title>
        <authorList>
            <person name="Zhou Z."/>
            <person name="Liu Y."/>
            <person name="Xu W."/>
            <person name="Pan J."/>
            <person name="Luo Z.H."/>
            <person name="Li M."/>
        </authorList>
    </citation>
    <scope>NUCLEOTIDE SEQUENCE [LARGE SCALE GENOMIC DNA]</scope>
    <source>
        <strain evidence="13">SpSt-776</strain>
    </source>
</reference>
<evidence type="ECO:0000256" key="11">
    <source>
        <dbReference type="SAM" id="Phobius"/>
    </source>
</evidence>
<dbReference type="InterPro" id="IPR001807">
    <property type="entry name" value="ClC"/>
</dbReference>
<evidence type="ECO:0000256" key="3">
    <source>
        <dbReference type="ARBA" id="ARBA00022692"/>
    </source>
</evidence>
<dbReference type="SUPFAM" id="SSF54631">
    <property type="entry name" value="CBS-domain pair"/>
    <property type="match status" value="1"/>
</dbReference>
<evidence type="ECO:0000256" key="6">
    <source>
        <dbReference type="ARBA" id="ARBA00023136"/>
    </source>
</evidence>
<dbReference type="InterPro" id="IPR000644">
    <property type="entry name" value="CBS_dom"/>
</dbReference>
<gene>
    <name evidence="13" type="ORF">ENV62_10865</name>
</gene>
<comment type="subcellular location">
    <subcellularLocation>
        <location evidence="1">Membrane</location>
        <topology evidence="1">Multi-pass membrane protein</topology>
    </subcellularLocation>
</comment>
<feature type="transmembrane region" description="Helical" evidence="11">
    <location>
        <begin position="418"/>
        <end position="436"/>
    </location>
</feature>
<proteinExistence type="predicted"/>
<evidence type="ECO:0000256" key="8">
    <source>
        <dbReference type="ARBA" id="ARBA00023214"/>
    </source>
</evidence>
<evidence type="ECO:0000313" key="13">
    <source>
        <dbReference type="EMBL" id="HGB15721.1"/>
    </source>
</evidence>
<dbReference type="InterPro" id="IPR046342">
    <property type="entry name" value="CBS_dom_sf"/>
</dbReference>
<dbReference type="PANTHER" id="PTHR43427:SF6">
    <property type="entry name" value="CHLORIDE CHANNEL PROTEIN CLC-E"/>
    <property type="match status" value="1"/>
</dbReference>
<protein>
    <submittedName>
        <fullName evidence="13">Chloride channel protein</fullName>
    </submittedName>
</protein>
<keyword evidence="8" id="KW-0868">Chloride</keyword>
<dbReference type="InterPro" id="IPR014743">
    <property type="entry name" value="Cl-channel_core"/>
</dbReference>
<sequence length="614" mass="66185">MGAKRVRVKEKSPLLGQISHWFPPLRWMGLSILVGAVAGFGAILFDESLKLAFKYFITLHTGYVEPARGADPAAVLGFRSPYSLGLIVVPALGGLLSGLLVFLIAPEAEGHGTDAMIESFHYRGGYIRKRVPFVKILASAITIGSGGSAGKEGPIAQIGAGFGSILASALKLRPRERRILVLAGAAGGIGAIFHAPLGAALFAPEVLYRTEELEYEAILPCTVSSIVAYSIFSRVYGRQSLFHPGPVDFNLPAELLPFALFGVVCAAVGFLYIKLFYGSRDYFFKPLGISPIFKPALGGLMLGLIIFFYPQVMDGGYGWVQAAMEGKIFWHVMLVLALLKIVATSCTISSGGSGGVFGPSVFIGAMLGGAFGFLGQQLAPGWVTHPASFVVVGIGGFFAGVAKVPLSSIIMASEMCHSYSLLVPLMLVSAVNYLLLGRTSLYEKQVLSRVSSPAHVREFARSLLQMSRVYEAVQERPVTLIPADMPFGELVKKVTNAPDNYFPVVNHDGRMIGILSINDIREVLFEASLNHLIRAADIASPRVERVFLDDTLQTALDKMAALQMDELPVVRRQAPEQIVTMISKRDIISHYHSQLEESSLPEARGWPRAGGRGS</sequence>
<keyword evidence="6 11" id="KW-0472">Membrane</keyword>
<dbReference type="GO" id="GO:0005254">
    <property type="term" value="F:chloride channel activity"/>
    <property type="evidence" value="ECO:0007669"/>
    <property type="project" value="UniProtKB-KW"/>
</dbReference>
<dbReference type="Gene3D" id="3.10.580.10">
    <property type="entry name" value="CBS-domain"/>
    <property type="match status" value="1"/>
</dbReference>
<feature type="transmembrane region" description="Helical" evidence="11">
    <location>
        <begin position="387"/>
        <end position="406"/>
    </location>
</feature>
<dbReference type="EMBL" id="DTHB01000060">
    <property type="protein sequence ID" value="HGB15721.1"/>
    <property type="molecule type" value="Genomic_DNA"/>
</dbReference>
<evidence type="ECO:0000256" key="2">
    <source>
        <dbReference type="ARBA" id="ARBA00022448"/>
    </source>
</evidence>
<dbReference type="InterPro" id="IPR050368">
    <property type="entry name" value="ClC-type_chloride_channel"/>
</dbReference>
<feature type="transmembrane region" description="Helical" evidence="11">
    <location>
        <begin position="21"/>
        <end position="45"/>
    </location>
</feature>
<name>A0A7C3SK43_9BACT</name>
<dbReference type="Gene3D" id="1.10.3080.10">
    <property type="entry name" value="Clc chloride channel"/>
    <property type="match status" value="1"/>
</dbReference>
<dbReference type="SUPFAM" id="SSF81340">
    <property type="entry name" value="Clc chloride channel"/>
    <property type="match status" value="1"/>
</dbReference>
<organism evidence="13">
    <name type="scientific">Desulfobacca acetoxidans</name>
    <dbReference type="NCBI Taxonomy" id="60893"/>
    <lineage>
        <taxon>Bacteria</taxon>
        <taxon>Pseudomonadati</taxon>
        <taxon>Thermodesulfobacteriota</taxon>
        <taxon>Desulfobaccia</taxon>
        <taxon>Desulfobaccales</taxon>
        <taxon>Desulfobaccaceae</taxon>
        <taxon>Desulfobacca</taxon>
    </lineage>
</organism>
<dbReference type="GO" id="GO:0034707">
    <property type="term" value="C:chloride channel complex"/>
    <property type="evidence" value="ECO:0007669"/>
    <property type="project" value="UniProtKB-KW"/>
</dbReference>
<evidence type="ECO:0000259" key="12">
    <source>
        <dbReference type="PROSITE" id="PS51371"/>
    </source>
</evidence>
<feature type="transmembrane region" description="Helical" evidence="11">
    <location>
        <begin position="328"/>
        <end position="348"/>
    </location>
</feature>
<feature type="domain" description="CBS" evidence="12">
    <location>
        <begin position="539"/>
        <end position="597"/>
    </location>
</feature>
<keyword evidence="4 11" id="KW-1133">Transmembrane helix</keyword>
<evidence type="ECO:0000256" key="9">
    <source>
        <dbReference type="ARBA" id="ARBA00023303"/>
    </source>
</evidence>
<dbReference type="PROSITE" id="PS51371">
    <property type="entry name" value="CBS"/>
    <property type="match status" value="2"/>
</dbReference>
<comment type="caution">
    <text evidence="13">The sequence shown here is derived from an EMBL/GenBank/DDBJ whole genome shotgun (WGS) entry which is preliminary data.</text>
</comment>
<evidence type="ECO:0000256" key="10">
    <source>
        <dbReference type="PROSITE-ProRule" id="PRU00703"/>
    </source>
</evidence>
<dbReference type="Pfam" id="PF00654">
    <property type="entry name" value="Voltage_CLC"/>
    <property type="match status" value="1"/>
</dbReference>
<evidence type="ECO:0000256" key="7">
    <source>
        <dbReference type="ARBA" id="ARBA00023173"/>
    </source>
</evidence>